<dbReference type="SUPFAM" id="SSF144232">
    <property type="entry name" value="HIT/MYND zinc finger-like"/>
    <property type="match status" value="1"/>
</dbReference>
<dbReference type="AlphaFoldDB" id="A0A8H6YGK1"/>
<dbReference type="Pfam" id="PF01753">
    <property type="entry name" value="zf-MYND"/>
    <property type="match status" value="1"/>
</dbReference>
<gene>
    <name evidence="7" type="ORF">MVEN_00833600</name>
</gene>
<evidence type="ECO:0000256" key="2">
    <source>
        <dbReference type="ARBA" id="ARBA00022771"/>
    </source>
</evidence>
<keyword evidence="8" id="KW-1185">Reference proteome</keyword>
<evidence type="ECO:0000259" key="6">
    <source>
        <dbReference type="PROSITE" id="PS50865"/>
    </source>
</evidence>
<evidence type="ECO:0000256" key="1">
    <source>
        <dbReference type="ARBA" id="ARBA00022723"/>
    </source>
</evidence>
<evidence type="ECO:0000256" key="5">
    <source>
        <dbReference type="SAM" id="MobiDB-lite"/>
    </source>
</evidence>
<evidence type="ECO:0000256" key="4">
    <source>
        <dbReference type="PROSITE-ProRule" id="PRU00134"/>
    </source>
</evidence>
<keyword evidence="1" id="KW-0479">Metal-binding</keyword>
<keyword evidence="2 4" id="KW-0863">Zinc-finger</keyword>
<comment type="caution">
    <text evidence="7">The sequence shown here is derived from an EMBL/GenBank/DDBJ whole genome shotgun (WGS) entry which is preliminary data.</text>
</comment>
<reference evidence="7" key="1">
    <citation type="submission" date="2020-05" db="EMBL/GenBank/DDBJ databases">
        <title>Mycena genomes resolve the evolution of fungal bioluminescence.</title>
        <authorList>
            <person name="Tsai I.J."/>
        </authorList>
    </citation>
    <scope>NUCLEOTIDE SEQUENCE</scope>
    <source>
        <strain evidence="7">CCC161011</strain>
    </source>
</reference>
<dbReference type="PROSITE" id="PS50865">
    <property type="entry name" value="ZF_MYND_2"/>
    <property type="match status" value="1"/>
</dbReference>
<keyword evidence="7" id="KW-0808">Transferase</keyword>
<dbReference type="GO" id="GO:0008270">
    <property type="term" value="F:zinc ion binding"/>
    <property type="evidence" value="ECO:0007669"/>
    <property type="project" value="UniProtKB-KW"/>
</dbReference>
<dbReference type="OrthoDB" id="508139at2759"/>
<evidence type="ECO:0000313" key="7">
    <source>
        <dbReference type="EMBL" id="KAF7357874.1"/>
    </source>
</evidence>
<evidence type="ECO:0000313" key="8">
    <source>
        <dbReference type="Proteomes" id="UP000620124"/>
    </source>
</evidence>
<dbReference type="GO" id="GO:0016740">
    <property type="term" value="F:transferase activity"/>
    <property type="evidence" value="ECO:0007669"/>
    <property type="project" value="UniProtKB-KW"/>
</dbReference>
<feature type="domain" description="MYND-type" evidence="6">
    <location>
        <begin position="7"/>
        <end position="46"/>
    </location>
</feature>
<evidence type="ECO:0000256" key="3">
    <source>
        <dbReference type="ARBA" id="ARBA00022833"/>
    </source>
</evidence>
<keyword evidence="3" id="KW-0862">Zinc</keyword>
<organism evidence="7 8">
    <name type="scientific">Mycena venus</name>
    <dbReference type="NCBI Taxonomy" id="2733690"/>
    <lineage>
        <taxon>Eukaryota</taxon>
        <taxon>Fungi</taxon>
        <taxon>Dikarya</taxon>
        <taxon>Basidiomycota</taxon>
        <taxon>Agaricomycotina</taxon>
        <taxon>Agaricomycetes</taxon>
        <taxon>Agaricomycetidae</taxon>
        <taxon>Agaricales</taxon>
        <taxon>Marasmiineae</taxon>
        <taxon>Mycenaceae</taxon>
        <taxon>Mycena</taxon>
    </lineage>
</organism>
<accession>A0A8H6YGK1</accession>
<sequence length="280" mass="31645">MDSKCDNPRCPSTSPSKLSACSGCSAVKYCSKECQLASWPSHRQACKLYPPPSLSGIRVRPVAHHEGNFMKILAIEIEHVHGEKTVHVGSVKIQVIDTESFDEGFFECLDEYSRDLAMLALHFDPMGRLRPNSGCWQPADFLDERFLVYLQEIVIVEAWRGKGLGTWLLPKLFYLDGLNGAQYIFTWPTVLNFLEPIGINGPFGARTLAEQDAWLAKRDRIIGFHRRIGFRRLANGHFFCLAKNSSHPSHSVPIEEDAPFEELPPPETEDEALRRQLANH</sequence>
<name>A0A8H6YGK1_9AGAR</name>
<dbReference type="InterPro" id="IPR002893">
    <property type="entry name" value="Znf_MYND"/>
</dbReference>
<dbReference type="EMBL" id="JACAZI010000006">
    <property type="protein sequence ID" value="KAF7357874.1"/>
    <property type="molecule type" value="Genomic_DNA"/>
</dbReference>
<dbReference type="Gene3D" id="6.10.140.2220">
    <property type="match status" value="1"/>
</dbReference>
<dbReference type="Proteomes" id="UP000620124">
    <property type="component" value="Unassembled WGS sequence"/>
</dbReference>
<protein>
    <submittedName>
        <fullName evidence="7">N-acetyltransferase</fullName>
    </submittedName>
</protein>
<proteinExistence type="predicted"/>
<feature type="region of interest" description="Disordered" evidence="5">
    <location>
        <begin position="247"/>
        <end position="280"/>
    </location>
</feature>